<gene>
    <name evidence="3" type="primary">LOC112459121</name>
</gene>
<proteinExistence type="predicted"/>
<evidence type="ECO:0000256" key="1">
    <source>
        <dbReference type="SAM" id="MobiDB-lite"/>
    </source>
</evidence>
<feature type="region of interest" description="Disordered" evidence="1">
    <location>
        <begin position="146"/>
        <end position="170"/>
    </location>
</feature>
<protein>
    <submittedName>
        <fullName evidence="3">Uncharacterized protein LOC112459121</fullName>
    </submittedName>
</protein>
<organism evidence="2 3">
    <name type="scientific">Temnothorax curvispinosus</name>
    <dbReference type="NCBI Taxonomy" id="300111"/>
    <lineage>
        <taxon>Eukaryota</taxon>
        <taxon>Metazoa</taxon>
        <taxon>Ecdysozoa</taxon>
        <taxon>Arthropoda</taxon>
        <taxon>Hexapoda</taxon>
        <taxon>Insecta</taxon>
        <taxon>Pterygota</taxon>
        <taxon>Neoptera</taxon>
        <taxon>Endopterygota</taxon>
        <taxon>Hymenoptera</taxon>
        <taxon>Apocrita</taxon>
        <taxon>Aculeata</taxon>
        <taxon>Formicoidea</taxon>
        <taxon>Formicidae</taxon>
        <taxon>Myrmicinae</taxon>
        <taxon>Temnothorax</taxon>
    </lineage>
</organism>
<name>A0A6J1QDR4_9HYME</name>
<dbReference type="GeneID" id="112459121"/>
<accession>A0A6J1QDR4</accession>
<evidence type="ECO:0000313" key="2">
    <source>
        <dbReference type="Proteomes" id="UP000504618"/>
    </source>
</evidence>
<dbReference type="AlphaFoldDB" id="A0A6J1QDR4"/>
<sequence length="170" mass="18863">MSSETDSVHLGSGFYCTQAGFTAMETAKNDCDWTVALLVGVFGEDAKLMRVYPRKPGLKKFPLGFLMLAQNLYRQRLKDSNYEADIDEAVKSLPAYLADRALDLEGGRNITSRAKRFKKSNNDNYILKRKKAAVSSAVLTATAPTSTVPLTSQSPSNVKEKKRNFNMPPF</sequence>
<dbReference type="RefSeq" id="XP_024878855.1">
    <property type="nucleotide sequence ID" value="XM_025023087.1"/>
</dbReference>
<dbReference type="Proteomes" id="UP000504618">
    <property type="component" value="Unplaced"/>
</dbReference>
<reference evidence="3" key="1">
    <citation type="submission" date="2025-08" db="UniProtKB">
        <authorList>
            <consortium name="RefSeq"/>
        </authorList>
    </citation>
    <scope>IDENTIFICATION</scope>
    <source>
        <tissue evidence="3">Whole body</tissue>
    </source>
</reference>
<evidence type="ECO:0000313" key="3">
    <source>
        <dbReference type="RefSeq" id="XP_024878855.1"/>
    </source>
</evidence>
<keyword evidence="2" id="KW-1185">Reference proteome</keyword>
<dbReference type="OrthoDB" id="7549637at2759"/>